<keyword evidence="5" id="KW-0560">Oxidoreductase</keyword>
<reference evidence="7 8" key="1">
    <citation type="submission" date="2010-08" db="EMBL/GenBank/DDBJ databases">
        <title>Complete sequence of Clostridium cellulovorans 743B.</title>
        <authorList>
            <consortium name="US DOE Joint Genome Institute"/>
            <person name="Lucas S."/>
            <person name="Copeland A."/>
            <person name="Lapidus A."/>
            <person name="Cheng J.-F."/>
            <person name="Bruce D."/>
            <person name="Goodwin L."/>
            <person name="Pitluck S."/>
            <person name="Chertkov O."/>
            <person name="Detter J.C."/>
            <person name="Han C."/>
            <person name="Tapia R."/>
            <person name="Land M."/>
            <person name="Hauser L."/>
            <person name="Chang Y.-J."/>
            <person name="Jeffries C."/>
            <person name="Kyrpides N."/>
            <person name="Ivanova N."/>
            <person name="Mikhailova N."/>
            <person name="Hemme C.L."/>
            <person name="Woyke T."/>
        </authorList>
    </citation>
    <scope>NUCLEOTIDE SEQUENCE [LARGE SCALE GENOMIC DNA]</scope>
    <source>
        <strain evidence="8">ATCC 35296 / DSM 3052 / OCM 3 / 743B</strain>
    </source>
</reference>
<dbReference type="AlphaFoldDB" id="D9SV67"/>
<dbReference type="STRING" id="573061.Clocel_3362"/>
<dbReference type="eggNOG" id="COG0778">
    <property type="taxonomic scope" value="Bacteria"/>
</dbReference>
<dbReference type="Proteomes" id="UP000002730">
    <property type="component" value="Chromosome"/>
</dbReference>
<accession>D9SV67</accession>
<keyword evidence="4" id="KW-0288">FMN</keyword>
<feature type="domain" description="Putative nitroreductase TM1586" evidence="6">
    <location>
        <begin position="6"/>
        <end position="219"/>
    </location>
</feature>
<keyword evidence="8" id="KW-1185">Reference proteome</keyword>
<evidence type="ECO:0000256" key="2">
    <source>
        <dbReference type="ARBA" id="ARBA00007118"/>
    </source>
</evidence>
<dbReference type="GO" id="GO:0016491">
    <property type="term" value="F:oxidoreductase activity"/>
    <property type="evidence" value="ECO:0007669"/>
    <property type="project" value="UniProtKB-KW"/>
</dbReference>
<dbReference type="EMBL" id="CP002160">
    <property type="protein sequence ID" value="ADL53041.1"/>
    <property type="molecule type" value="Genomic_DNA"/>
</dbReference>
<evidence type="ECO:0000256" key="4">
    <source>
        <dbReference type="ARBA" id="ARBA00022643"/>
    </source>
</evidence>
<evidence type="ECO:0000256" key="5">
    <source>
        <dbReference type="ARBA" id="ARBA00023002"/>
    </source>
</evidence>
<dbReference type="KEGG" id="ccb:Clocel_3362"/>
<evidence type="ECO:0000259" key="6">
    <source>
        <dbReference type="Pfam" id="PF14512"/>
    </source>
</evidence>
<dbReference type="SUPFAM" id="SSF55469">
    <property type="entry name" value="FMN-dependent nitroreductase-like"/>
    <property type="match status" value="1"/>
</dbReference>
<keyword evidence="3" id="KW-0285">Flavoprotein</keyword>
<dbReference type="HOGENOM" id="CLU_070562_1_1_9"/>
<evidence type="ECO:0000313" key="8">
    <source>
        <dbReference type="Proteomes" id="UP000002730"/>
    </source>
</evidence>
<dbReference type="Pfam" id="PF14512">
    <property type="entry name" value="TM1586_NiRdase"/>
    <property type="match status" value="1"/>
</dbReference>
<dbReference type="InterPro" id="IPR000415">
    <property type="entry name" value="Nitroreductase-like"/>
</dbReference>
<dbReference type="InterPro" id="IPR029478">
    <property type="entry name" value="TM1586_NiRdase"/>
</dbReference>
<evidence type="ECO:0000313" key="7">
    <source>
        <dbReference type="EMBL" id="ADL53041.1"/>
    </source>
</evidence>
<comment type="similarity">
    <text evidence="2">Belongs to the nitroreductase family.</text>
</comment>
<gene>
    <name evidence="7" type="ordered locus">Clocel_3362</name>
</gene>
<organism evidence="7 8">
    <name type="scientific">Clostridium cellulovorans (strain ATCC 35296 / DSM 3052 / OCM 3 / 743B)</name>
    <dbReference type="NCBI Taxonomy" id="573061"/>
    <lineage>
        <taxon>Bacteria</taxon>
        <taxon>Bacillati</taxon>
        <taxon>Bacillota</taxon>
        <taxon>Clostridia</taxon>
        <taxon>Eubacteriales</taxon>
        <taxon>Clostridiaceae</taxon>
        <taxon>Clostridium</taxon>
    </lineage>
</organism>
<dbReference type="PANTHER" id="PTHR43673:SF2">
    <property type="entry name" value="NITROREDUCTASE"/>
    <property type="match status" value="1"/>
</dbReference>
<dbReference type="Gene3D" id="3.40.109.30">
    <property type="entry name" value="putative nitroreductase (tm1586), domain 2"/>
    <property type="match status" value="1"/>
</dbReference>
<proteinExistence type="inferred from homology"/>
<protein>
    <submittedName>
        <fullName evidence="7">Nitroreductase</fullName>
    </submittedName>
</protein>
<dbReference type="PANTHER" id="PTHR43673">
    <property type="entry name" value="NAD(P)H NITROREDUCTASE YDGI-RELATED"/>
    <property type="match status" value="1"/>
</dbReference>
<evidence type="ECO:0000256" key="1">
    <source>
        <dbReference type="ARBA" id="ARBA00001917"/>
    </source>
</evidence>
<evidence type="ECO:0000256" key="3">
    <source>
        <dbReference type="ARBA" id="ARBA00022630"/>
    </source>
</evidence>
<dbReference type="OrthoDB" id="9814075at2"/>
<sequence length="248" mass="28129">MNNLDFYSTILKRKSVRKYSNEPIDSFDLQRIKDFIEKVTPLYDNIKTDIVILPENEIKTILPIKVPHYIVVYSERKDGYLQNVGFMLQQVELFLSSNGIGACWLGMSIPQKVSSARNGLGFVITLAFGNANEPVHRDDISEFKRKALSEISSLKDADKLLEAVRLAPSATNSQPWYFSGSIDNIIISRKLPNIIKAVAYNKFNRIDMGIALCHLKIAALHMGKTIEFNRKNDEVPKGHEYITTAHIK</sequence>
<name>D9SV67_CLOC7</name>
<comment type="cofactor">
    <cofactor evidence="1">
        <name>FMN</name>
        <dbReference type="ChEBI" id="CHEBI:58210"/>
    </cofactor>
</comment>
<dbReference type="Gene3D" id="3.40.109.10">
    <property type="entry name" value="NADH Oxidase"/>
    <property type="match status" value="1"/>
</dbReference>